<accession>A0ABC8VFA5</accession>
<keyword evidence="1" id="KW-1133">Transmembrane helix</keyword>
<keyword evidence="4" id="KW-1185">Reference proteome</keyword>
<gene>
    <name evidence="3" type="ORF">URODEC1_LOCUS2813</name>
</gene>
<name>A0ABC8VFA5_9POAL</name>
<evidence type="ECO:0000256" key="1">
    <source>
        <dbReference type="SAM" id="Phobius"/>
    </source>
</evidence>
<sequence length="183" mass="17727">MAARLLLLQLGAVAAASCLCILAAGCSVDAAPPSRGVPAGTAALAAATADGVPQAAVGVVDDDTSVPTVPAPDAGAFVFLGARRLGPSRHLHLADVATADATAANSSSSDALAAAAPSGHAHAAGSTSLLAIFSPVFFVLGCGLFVAGLLKSADLYAAAKARRHKASRVRPLGQDAVDAAAGP</sequence>
<evidence type="ECO:0000256" key="2">
    <source>
        <dbReference type="SAM" id="SignalP"/>
    </source>
</evidence>
<reference evidence="4" key="1">
    <citation type="submission" date="2024-06" db="EMBL/GenBank/DDBJ databases">
        <authorList>
            <person name="Ryan C."/>
        </authorList>
    </citation>
    <scope>NUCLEOTIDE SEQUENCE [LARGE SCALE GENOMIC DNA]</scope>
</reference>
<feature type="chain" id="PRO_5044867182" evidence="2">
    <location>
        <begin position="31"/>
        <end position="183"/>
    </location>
</feature>
<protein>
    <submittedName>
        <fullName evidence="3">Uncharacterized protein</fullName>
    </submittedName>
</protein>
<dbReference type="AlphaFoldDB" id="A0ABC8VFA5"/>
<proteinExistence type="predicted"/>
<evidence type="ECO:0000313" key="3">
    <source>
        <dbReference type="EMBL" id="CAL4889629.1"/>
    </source>
</evidence>
<feature type="signal peptide" evidence="2">
    <location>
        <begin position="1"/>
        <end position="30"/>
    </location>
</feature>
<keyword evidence="2" id="KW-0732">Signal</keyword>
<reference evidence="3 4" key="2">
    <citation type="submission" date="2024-10" db="EMBL/GenBank/DDBJ databases">
        <authorList>
            <person name="Ryan C."/>
        </authorList>
    </citation>
    <scope>NUCLEOTIDE SEQUENCE [LARGE SCALE GENOMIC DNA]</scope>
</reference>
<keyword evidence="1" id="KW-0812">Transmembrane</keyword>
<dbReference type="EMBL" id="OZ075111">
    <property type="protein sequence ID" value="CAL4889629.1"/>
    <property type="molecule type" value="Genomic_DNA"/>
</dbReference>
<dbReference type="PROSITE" id="PS51257">
    <property type="entry name" value="PROKAR_LIPOPROTEIN"/>
    <property type="match status" value="1"/>
</dbReference>
<evidence type="ECO:0000313" key="4">
    <source>
        <dbReference type="Proteomes" id="UP001497457"/>
    </source>
</evidence>
<keyword evidence="1" id="KW-0472">Membrane</keyword>
<feature type="transmembrane region" description="Helical" evidence="1">
    <location>
        <begin position="129"/>
        <end position="150"/>
    </location>
</feature>
<organism evidence="3 4">
    <name type="scientific">Urochloa decumbens</name>
    <dbReference type="NCBI Taxonomy" id="240449"/>
    <lineage>
        <taxon>Eukaryota</taxon>
        <taxon>Viridiplantae</taxon>
        <taxon>Streptophyta</taxon>
        <taxon>Embryophyta</taxon>
        <taxon>Tracheophyta</taxon>
        <taxon>Spermatophyta</taxon>
        <taxon>Magnoliopsida</taxon>
        <taxon>Liliopsida</taxon>
        <taxon>Poales</taxon>
        <taxon>Poaceae</taxon>
        <taxon>PACMAD clade</taxon>
        <taxon>Panicoideae</taxon>
        <taxon>Panicodae</taxon>
        <taxon>Paniceae</taxon>
        <taxon>Melinidinae</taxon>
        <taxon>Urochloa</taxon>
    </lineage>
</organism>
<dbReference type="Proteomes" id="UP001497457">
    <property type="component" value="Chromosome 1b"/>
</dbReference>